<dbReference type="RefSeq" id="WP_007799321.1">
    <property type="nucleotide sequence ID" value="NZ_DS022276.1"/>
</dbReference>
<proteinExistence type="predicted"/>
<comment type="caution">
    <text evidence="1">The sequence shown here is derived from an EMBL/GenBank/DDBJ whole genome shotgun (WGS) entry which is preliminary data.</text>
</comment>
<dbReference type="EMBL" id="AATQ01000020">
    <property type="protein sequence ID" value="EAU45908.1"/>
    <property type="molecule type" value="Genomic_DNA"/>
</dbReference>
<dbReference type="HOGENOM" id="CLU_2119873_0_0_5"/>
<evidence type="ECO:0000313" key="1">
    <source>
        <dbReference type="EMBL" id="EAU45908.1"/>
    </source>
</evidence>
<accession>Q0FNZ5</accession>
<reference evidence="1 2" key="1">
    <citation type="journal article" date="2010" name="J. Bacteriol.">
        <title>Genome sequences of Pelagibaca bermudensis HTCC2601T and Maritimibacter alkaliphilus HTCC2654T, the type strains of two marine Roseobacter genera.</title>
        <authorList>
            <person name="Thrash J.C."/>
            <person name="Cho J.C."/>
            <person name="Ferriera S."/>
            <person name="Johnson J."/>
            <person name="Vergin K.L."/>
            <person name="Giovannoni S.J."/>
        </authorList>
    </citation>
    <scope>NUCLEOTIDE SEQUENCE [LARGE SCALE GENOMIC DNA]</scope>
    <source>
        <strain evidence="2">DSM 26914 / JCM 13377 / KCTC 12554 / HTCC2601</strain>
    </source>
</reference>
<protein>
    <submittedName>
        <fullName evidence="1">Uncharacterized protein</fullName>
    </submittedName>
</protein>
<sequence>MSQTMYGVVLWADHKDQKAVIWCEDHGDLALYHDAEASVHDGVSLDEGDLIEFDLKQEENLRLAQNPRRLAQNHYPGLAQALRHADASRNTGPTVPNETGNVIPFRGRTPAYPTGPLRAIHAS</sequence>
<evidence type="ECO:0000313" key="2">
    <source>
        <dbReference type="Proteomes" id="UP000006230"/>
    </source>
</evidence>
<dbReference type="Proteomes" id="UP000006230">
    <property type="component" value="Unassembled WGS sequence"/>
</dbReference>
<gene>
    <name evidence="1" type="ORF">R2601_21597</name>
</gene>
<name>Q0FNZ5_SALBH</name>
<organism evidence="1 2">
    <name type="scientific">Salipiger bermudensis (strain DSM 26914 / JCM 13377 / KCTC 12554 / HTCC2601)</name>
    <name type="common">Pelagibaca bermudensis</name>
    <dbReference type="NCBI Taxonomy" id="314265"/>
    <lineage>
        <taxon>Bacteria</taxon>
        <taxon>Pseudomonadati</taxon>
        <taxon>Pseudomonadota</taxon>
        <taxon>Alphaproteobacteria</taxon>
        <taxon>Rhodobacterales</taxon>
        <taxon>Roseobacteraceae</taxon>
        <taxon>Salipiger</taxon>
    </lineage>
</organism>
<keyword evidence="2" id="KW-1185">Reference proteome</keyword>
<dbReference type="GeneID" id="92503470"/>
<dbReference type="STRING" id="314265.R2601_21597"/>
<dbReference type="eggNOG" id="ENOG5033A8V">
    <property type="taxonomic scope" value="Bacteria"/>
</dbReference>
<dbReference type="AlphaFoldDB" id="Q0FNZ5"/>
<dbReference type="OrthoDB" id="7868545at2"/>